<comment type="domain">
    <text evidence="11">The middle region has homology to RecA with ATPase motifs including the RadA KNRFG motif, while the C-terminus is homologous to Lon protease.</text>
</comment>
<evidence type="ECO:0000256" key="10">
    <source>
        <dbReference type="ARBA" id="ARBA00023204"/>
    </source>
</evidence>
<dbReference type="InterPro" id="IPR003593">
    <property type="entry name" value="AAA+_ATPase"/>
</dbReference>
<dbReference type="Pfam" id="PF13541">
    <property type="entry name" value="ChlI"/>
    <property type="match status" value="1"/>
</dbReference>
<evidence type="ECO:0000259" key="14">
    <source>
        <dbReference type="PROSITE" id="PS50162"/>
    </source>
</evidence>
<dbReference type="InterPro" id="IPR004504">
    <property type="entry name" value="DNA_repair_RadA"/>
</dbReference>
<keyword evidence="10 11" id="KW-0234">DNA repair</keyword>
<feature type="domain" description="RecA family profile 1" evidence="14">
    <location>
        <begin position="73"/>
        <end position="231"/>
    </location>
</feature>
<keyword evidence="3 11" id="KW-0227">DNA damage</keyword>
<reference evidence="15 16" key="1">
    <citation type="submission" date="2019-05" db="EMBL/GenBank/DDBJ databases">
        <title>Georgenia *** sp. nov., and Georgenia *** sp. nov., isolated from the intestinal contents of plateau pika (Ochotona curzoniae) in the Qinghai-Tibet plateau of China.</title>
        <authorList>
            <person name="Tian Z."/>
        </authorList>
    </citation>
    <scope>NUCLEOTIDE SEQUENCE [LARGE SCALE GENOMIC DNA]</scope>
    <source>
        <strain evidence="15 16">Z443</strain>
    </source>
</reference>
<dbReference type="InterPro" id="IPR041166">
    <property type="entry name" value="Rubredoxin_2"/>
</dbReference>
<evidence type="ECO:0000256" key="8">
    <source>
        <dbReference type="ARBA" id="ARBA00023016"/>
    </source>
</evidence>
<evidence type="ECO:0000256" key="12">
    <source>
        <dbReference type="NCBIfam" id="TIGR00416"/>
    </source>
</evidence>
<dbReference type="GO" id="GO:0005524">
    <property type="term" value="F:ATP binding"/>
    <property type="evidence" value="ECO:0007669"/>
    <property type="project" value="UniProtKB-UniRule"/>
</dbReference>
<evidence type="ECO:0000256" key="13">
    <source>
        <dbReference type="RuleBase" id="RU003555"/>
    </source>
</evidence>
<dbReference type="Proteomes" id="UP000314616">
    <property type="component" value="Chromosome"/>
</dbReference>
<dbReference type="RefSeq" id="WP_139930268.1">
    <property type="nucleotide sequence ID" value="NZ_CP040915.1"/>
</dbReference>
<dbReference type="FunFam" id="3.40.50.300:FF:000050">
    <property type="entry name" value="DNA repair protein RadA"/>
    <property type="match status" value="1"/>
</dbReference>
<dbReference type="SUPFAM" id="SSF52540">
    <property type="entry name" value="P-loop containing nucleoside triphosphate hydrolases"/>
    <property type="match status" value="1"/>
</dbReference>
<dbReference type="InterPro" id="IPR020588">
    <property type="entry name" value="RecA_ATP-bd"/>
</dbReference>
<sequence length="491" mass="49808">MSPTATKTARPPKPAFRCSDCGWTTAKWVGRCGECQAWGTVEEGAGASAGARVPAALAPSAPARPISDVDVEAARARSTGVSELDRVLGGGIVPGAVVLLAGEPGVGKSTLLLDVAAKAAAVSASPSDGGPGGPVLYVTGEESAGQVRLRAERIGALTPHLLLAAETDLATLLGHVDNTGPSLLVVDSVQTIADSTVDGAAGGTSQVRAVASALIHVAKARDIPVLLVGHVTKDGSIAGPRVLEHLVDVVCQFEGDRHSRLRMVRAVKNRYGPTDEVGCFDLSDTGITGLADPSGLFLSGQRSAVPGTCVTVTLEGRRPMPTEIQALVAPSPLGSPRRTTSGLDSSRVSMTLAVLQSRLGVSLANADVYVSTVGGARAVEPAVDLAVALAVLSSGEGKVIDQGVVAMGEVGLTGEVRSTVGVQRRLAEAARLGFTHALVPAHGAADLKPVPGLIVRPVSNLHEAALAAWRVGEPGSPAERGSVSQVTGREV</sequence>
<dbReference type="GO" id="GO:0005829">
    <property type="term" value="C:cytosol"/>
    <property type="evidence" value="ECO:0007669"/>
    <property type="project" value="TreeGrafter"/>
</dbReference>
<accession>A0A5B8C5I9</accession>
<feature type="binding site" evidence="11">
    <location>
        <begin position="102"/>
        <end position="109"/>
    </location>
    <ligand>
        <name>ATP</name>
        <dbReference type="ChEBI" id="CHEBI:30616"/>
    </ligand>
</feature>
<keyword evidence="2 11" id="KW-0547">Nucleotide-binding</keyword>
<dbReference type="PANTHER" id="PTHR32472:SF10">
    <property type="entry name" value="DNA REPAIR PROTEIN RADA-LIKE PROTEIN"/>
    <property type="match status" value="1"/>
</dbReference>
<dbReference type="InterPro" id="IPR014721">
    <property type="entry name" value="Ribsml_uS5_D2-typ_fold_subgr"/>
</dbReference>
<evidence type="ECO:0000256" key="3">
    <source>
        <dbReference type="ARBA" id="ARBA00022763"/>
    </source>
</evidence>
<dbReference type="InterPro" id="IPR027417">
    <property type="entry name" value="P-loop_NTPase"/>
</dbReference>
<dbReference type="PROSITE" id="PS50162">
    <property type="entry name" value="RECA_2"/>
    <property type="match status" value="1"/>
</dbReference>
<name>A0A5B8C5I9_9MICO</name>
<dbReference type="AlphaFoldDB" id="A0A5B8C5I9"/>
<keyword evidence="7 11" id="KW-0067">ATP-binding</keyword>
<evidence type="ECO:0000313" key="16">
    <source>
        <dbReference type="Proteomes" id="UP000314616"/>
    </source>
</evidence>
<evidence type="ECO:0000256" key="6">
    <source>
        <dbReference type="ARBA" id="ARBA00022833"/>
    </source>
</evidence>
<dbReference type="PRINTS" id="PR01874">
    <property type="entry name" value="DNAREPAIRADA"/>
</dbReference>
<dbReference type="KEGG" id="gyu:FE374_16390"/>
<protein>
    <recommendedName>
        <fullName evidence="11 12">DNA repair protein RadA</fullName>
    </recommendedName>
</protein>
<dbReference type="SUPFAM" id="SSF54211">
    <property type="entry name" value="Ribosomal protein S5 domain 2-like"/>
    <property type="match status" value="1"/>
</dbReference>
<dbReference type="Gene3D" id="3.30.230.10">
    <property type="match status" value="1"/>
</dbReference>
<comment type="similarity">
    <text evidence="11 13">Belongs to the RecA family. RadA subfamily.</text>
</comment>
<keyword evidence="8 11" id="KW-0346">Stress response</keyword>
<evidence type="ECO:0000256" key="4">
    <source>
        <dbReference type="ARBA" id="ARBA00022771"/>
    </source>
</evidence>
<dbReference type="Gene3D" id="3.40.50.300">
    <property type="entry name" value="P-loop containing nucleotide triphosphate hydrolases"/>
    <property type="match status" value="1"/>
</dbReference>
<dbReference type="GO" id="GO:0016787">
    <property type="term" value="F:hydrolase activity"/>
    <property type="evidence" value="ECO:0007669"/>
    <property type="project" value="UniProtKB-KW"/>
</dbReference>
<dbReference type="Pfam" id="PF13481">
    <property type="entry name" value="AAA_25"/>
    <property type="match status" value="1"/>
</dbReference>
<dbReference type="OrthoDB" id="9803906at2"/>
<keyword evidence="5" id="KW-0378">Hydrolase</keyword>
<keyword evidence="9 11" id="KW-0238">DNA-binding</keyword>
<evidence type="ECO:0000256" key="7">
    <source>
        <dbReference type="ARBA" id="ARBA00022840"/>
    </source>
</evidence>
<dbReference type="GO" id="GO:0140664">
    <property type="term" value="F:ATP-dependent DNA damage sensor activity"/>
    <property type="evidence" value="ECO:0007669"/>
    <property type="project" value="InterPro"/>
</dbReference>
<dbReference type="SMART" id="SM00382">
    <property type="entry name" value="AAA"/>
    <property type="match status" value="1"/>
</dbReference>
<comment type="function">
    <text evidence="11">Plays a role in repairing double-strand DNA breaks, probably involving stabilizing or processing branched DNA or blocked replication forks.</text>
</comment>
<dbReference type="HAMAP" id="MF_01498">
    <property type="entry name" value="RadA_bact"/>
    <property type="match status" value="1"/>
</dbReference>
<keyword evidence="1 11" id="KW-0479">Metal-binding</keyword>
<evidence type="ECO:0000256" key="5">
    <source>
        <dbReference type="ARBA" id="ARBA00022801"/>
    </source>
</evidence>
<evidence type="ECO:0000256" key="1">
    <source>
        <dbReference type="ARBA" id="ARBA00022723"/>
    </source>
</evidence>
<dbReference type="InterPro" id="IPR020568">
    <property type="entry name" value="Ribosomal_Su5_D2-typ_SF"/>
</dbReference>
<evidence type="ECO:0000313" key="15">
    <source>
        <dbReference type="EMBL" id="QDC25989.1"/>
    </source>
</evidence>
<dbReference type="CDD" id="cd01121">
    <property type="entry name" value="RadA_SMS_N"/>
    <property type="match status" value="1"/>
</dbReference>
<dbReference type="NCBIfam" id="TIGR00416">
    <property type="entry name" value="sms"/>
    <property type="match status" value="1"/>
</dbReference>
<comment type="function">
    <text evidence="13">DNA-dependent ATPase involved in processing of recombination intermediates, plays a role in repairing DNA breaks. Stimulates the branch migration of RecA-mediated strand transfer reactions, allowing the 3' invading strand to extend heteroduplex DNA faster. Binds ssDNA in the presence of ADP but not other nucleotides, has ATPase activity that is stimulated by ssDNA and various branched DNA structures, but inhibited by SSB. Does not have RecA's homology-searching function.</text>
</comment>
<dbReference type="Pfam" id="PF18073">
    <property type="entry name" value="Zn_ribbon_LapB"/>
    <property type="match status" value="1"/>
</dbReference>
<evidence type="ECO:0000256" key="2">
    <source>
        <dbReference type="ARBA" id="ARBA00022741"/>
    </source>
</evidence>
<evidence type="ECO:0000256" key="11">
    <source>
        <dbReference type="HAMAP-Rule" id="MF_01498"/>
    </source>
</evidence>
<keyword evidence="6 13" id="KW-0862">Zinc</keyword>
<proteinExistence type="inferred from homology"/>
<feature type="short sequence motif" description="RadA KNRFG motif" evidence="11">
    <location>
        <begin position="268"/>
        <end position="272"/>
    </location>
</feature>
<organism evidence="15 16">
    <name type="scientific">Georgenia yuyongxinii</name>
    <dbReference type="NCBI Taxonomy" id="2589797"/>
    <lineage>
        <taxon>Bacteria</taxon>
        <taxon>Bacillati</taxon>
        <taxon>Actinomycetota</taxon>
        <taxon>Actinomycetes</taxon>
        <taxon>Micrococcales</taxon>
        <taxon>Bogoriellaceae</taxon>
        <taxon>Georgenia</taxon>
    </lineage>
</organism>
<dbReference type="GO" id="GO:0000725">
    <property type="term" value="P:recombinational repair"/>
    <property type="evidence" value="ECO:0007669"/>
    <property type="project" value="UniProtKB-UniRule"/>
</dbReference>
<keyword evidence="4 13" id="KW-0863">Zinc-finger</keyword>
<dbReference type="GO" id="GO:0008270">
    <property type="term" value="F:zinc ion binding"/>
    <property type="evidence" value="ECO:0007669"/>
    <property type="project" value="UniProtKB-KW"/>
</dbReference>
<feature type="region of interest" description="Lon-protease-like" evidence="11">
    <location>
        <begin position="367"/>
        <end position="491"/>
    </location>
</feature>
<dbReference type="PANTHER" id="PTHR32472">
    <property type="entry name" value="DNA REPAIR PROTEIN RADA"/>
    <property type="match status" value="1"/>
</dbReference>
<dbReference type="EMBL" id="CP040915">
    <property type="protein sequence ID" value="QDC25989.1"/>
    <property type="molecule type" value="Genomic_DNA"/>
</dbReference>
<gene>
    <name evidence="11 15" type="primary">radA</name>
    <name evidence="15" type="ORF">FE374_16390</name>
</gene>
<dbReference type="GO" id="GO:0003684">
    <property type="term" value="F:damaged DNA binding"/>
    <property type="evidence" value="ECO:0007669"/>
    <property type="project" value="InterPro"/>
</dbReference>
<evidence type="ECO:0000256" key="9">
    <source>
        <dbReference type="ARBA" id="ARBA00023125"/>
    </source>
</evidence>